<feature type="domain" description="Anaphase-promoting complex subunit 4-like WD40" evidence="7">
    <location>
        <begin position="22"/>
        <end position="110"/>
    </location>
</feature>
<keyword evidence="2" id="KW-0132">Cell division</keyword>
<gene>
    <name evidence="9" type="ORF">MEDL_50188</name>
</gene>
<feature type="compositionally biased region" description="Basic and acidic residues" evidence="6">
    <location>
        <begin position="158"/>
        <end position="179"/>
    </location>
</feature>
<sequence>MSESTAFRQMDEKHVSVDVHLMLWSPKFDLVALSNVQGEVVLHRLSWQKVWSVAPPGDDVKVTCLAWRPDGKVLAVSYTCGKINLYDIENTEVLHTIELQGEITSLTWINQAIPEGNTWSPEPYLEDDFSQFLPKLLPLSKSYSPLNTKGTASEENVEDSKKLKDQKERKFSISDKQGKDIPNTNNNTHIRCPKDVDFIRTLFKNCKTEMSPLLDLIGIYILYVWANRLNLLIASCGKQDIHMFAYGVYPIVVMAVDQINGVTIDKIHTAAVSQDLRSLVIIAEVSHESDDKSMFKILTYNTSLVASRDKELRMLALKCGQVASLIAYLQLTVQQMSESWEDILMEMDSKLLKFAQEKSNRLYLHLQATGSGTVSNDFLELLLFGIPSLELKSFLLHELTDKGLKKLGISIETSYTNIQKLVINHLQVVSQSLLYHLSELRGMSQWYDRFGVLGMSTKHIQEAVTAVGSFVLKTSELQQVIDDSIKNFKAFFCWLYVAILQLSDEKVPAELSKMTQHDINFVAQFLTDNFDHFSVDEEDSISELTEKRSGFKLEKSWPVPEKEDLHYPPHISANPWIQVMRSSLHIRDSDIVYPVKSSSSLVQLQESVEEIIKSALTQPSIVIGQSLSCISSIDLFTKDKSEENFKMKSCQFTCNEKKVVYTVFTSSPAPCDKFYILRQPTCSKGASLQTEGVAVRIGQLTHDTNHNDSSDQTFQP</sequence>
<dbReference type="Gene3D" id="2.130.10.10">
    <property type="entry name" value="YVTN repeat-like/Quinoprotein amine dehydrogenase"/>
    <property type="match status" value="1"/>
</dbReference>
<evidence type="ECO:0000256" key="3">
    <source>
        <dbReference type="ARBA" id="ARBA00022776"/>
    </source>
</evidence>
<dbReference type="OrthoDB" id="2110451at2759"/>
<protein>
    <recommendedName>
        <fullName evidence="1">Anaphase-promoting complex subunit 4</fullName>
    </recommendedName>
</protein>
<dbReference type="GO" id="GO:0070979">
    <property type="term" value="P:protein K11-linked ubiquitination"/>
    <property type="evidence" value="ECO:0007669"/>
    <property type="project" value="TreeGrafter"/>
</dbReference>
<dbReference type="GO" id="GO:0034399">
    <property type="term" value="C:nuclear periphery"/>
    <property type="evidence" value="ECO:0007669"/>
    <property type="project" value="TreeGrafter"/>
</dbReference>
<proteinExistence type="predicted"/>
<dbReference type="SUPFAM" id="SSF50978">
    <property type="entry name" value="WD40 repeat-like"/>
    <property type="match status" value="1"/>
</dbReference>
<evidence type="ECO:0000256" key="5">
    <source>
        <dbReference type="ARBA" id="ARBA00023306"/>
    </source>
</evidence>
<evidence type="ECO:0000313" key="9">
    <source>
        <dbReference type="EMBL" id="CAG2237758.1"/>
    </source>
</evidence>
<dbReference type="InterPro" id="IPR024790">
    <property type="entry name" value="APC4_long_dom"/>
</dbReference>
<keyword evidence="3" id="KW-0498">Mitosis</keyword>
<keyword evidence="10" id="KW-1185">Reference proteome</keyword>
<reference evidence="9" key="1">
    <citation type="submission" date="2021-03" db="EMBL/GenBank/DDBJ databases">
        <authorList>
            <person name="Bekaert M."/>
        </authorList>
    </citation>
    <scope>NUCLEOTIDE SEQUENCE</scope>
</reference>
<accession>A0A8S3U2D1</accession>
<dbReference type="InterPro" id="IPR024977">
    <property type="entry name" value="Apc4-like_WD40_dom"/>
</dbReference>
<keyword evidence="4" id="KW-0833">Ubl conjugation pathway</keyword>
<evidence type="ECO:0000256" key="6">
    <source>
        <dbReference type="SAM" id="MobiDB-lite"/>
    </source>
</evidence>
<dbReference type="GO" id="GO:0051301">
    <property type="term" value="P:cell division"/>
    <property type="evidence" value="ECO:0007669"/>
    <property type="project" value="UniProtKB-KW"/>
</dbReference>
<keyword evidence="5" id="KW-0131">Cell cycle</keyword>
<evidence type="ECO:0000259" key="7">
    <source>
        <dbReference type="Pfam" id="PF12894"/>
    </source>
</evidence>
<dbReference type="InterPro" id="IPR036322">
    <property type="entry name" value="WD40_repeat_dom_sf"/>
</dbReference>
<evidence type="ECO:0000259" key="8">
    <source>
        <dbReference type="Pfam" id="PF12896"/>
    </source>
</evidence>
<dbReference type="AlphaFoldDB" id="A0A8S3U2D1"/>
<evidence type="ECO:0000256" key="4">
    <source>
        <dbReference type="ARBA" id="ARBA00022786"/>
    </source>
</evidence>
<feature type="domain" description="Anaphase-promoting complex subunit 4 long" evidence="8">
    <location>
        <begin position="297"/>
        <end position="505"/>
    </location>
</feature>
<dbReference type="Pfam" id="PF12894">
    <property type="entry name" value="ANAPC4_WD40"/>
    <property type="match status" value="1"/>
</dbReference>
<dbReference type="PANTHER" id="PTHR13260">
    <property type="entry name" value="ANAPHASE PROMOTING COMPLEX SUBUNIT 4 APC4"/>
    <property type="match status" value="1"/>
</dbReference>
<dbReference type="EMBL" id="CAJPWZ010002402">
    <property type="protein sequence ID" value="CAG2237758.1"/>
    <property type="molecule type" value="Genomic_DNA"/>
</dbReference>
<dbReference type="GO" id="GO:0005680">
    <property type="term" value="C:anaphase-promoting complex"/>
    <property type="evidence" value="ECO:0007669"/>
    <property type="project" value="InterPro"/>
</dbReference>
<evidence type="ECO:0000256" key="2">
    <source>
        <dbReference type="ARBA" id="ARBA00022618"/>
    </source>
</evidence>
<evidence type="ECO:0000256" key="1">
    <source>
        <dbReference type="ARBA" id="ARBA00016067"/>
    </source>
</evidence>
<dbReference type="GO" id="GO:0031145">
    <property type="term" value="P:anaphase-promoting complex-dependent catabolic process"/>
    <property type="evidence" value="ECO:0007669"/>
    <property type="project" value="InterPro"/>
</dbReference>
<name>A0A8S3U2D1_MYTED</name>
<organism evidence="9 10">
    <name type="scientific">Mytilus edulis</name>
    <name type="common">Blue mussel</name>
    <dbReference type="NCBI Taxonomy" id="6550"/>
    <lineage>
        <taxon>Eukaryota</taxon>
        <taxon>Metazoa</taxon>
        <taxon>Spiralia</taxon>
        <taxon>Lophotrochozoa</taxon>
        <taxon>Mollusca</taxon>
        <taxon>Bivalvia</taxon>
        <taxon>Autobranchia</taxon>
        <taxon>Pteriomorphia</taxon>
        <taxon>Mytilida</taxon>
        <taxon>Mytiloidea</taxon>
        <taxon>Mytilidae</taxon>
        <taxon>Mytilinae</taxon>
        <taxon>Mytilus</taxon>
    </lineage>
</organism>
<dbReference type="InterPro" id="IPR015943">
    <property type="entry name" value="WD40/YVTN_repeat-like_dom_sf"/>
</dbReference>
<feature type="region of interest" description="Disordered" evidence="6">
    <location>
        <begin position="146"/>
        <end position="186"/>
    </location>
</feature>
<comment type="caution">
    <text evidence="9">The sequence shown here is derived from an EMBL/GenBank/DDBJ whole genome shotgun (WGS) entry which is preliminary data.</text>
</comment>
<dbReference type="Pfam" id="PF12896">
    <property type="entry name" value="ANAPC4"/>
    <property type="match status" value="1"/>
</dbReference>
<dbReference type="PANTHER" id="PTHR13260:SF0">
    <property type="entry name" value="ANAPHASE-PROMOTING COMPLEX SUBUNIT 4"/>
    <property type="match status" value="1"/>
</dbReference>
<evidence type="ECO:0000313" key="10">
    <source>
        <dbReference type="Proteomes" id="UP000683360"/>
    </source>
</evidence>
<dbReference type="Proteomes" id="UP000683360">
    <property type="component" value="Unassembled WGS sequence"/>
</dbReference>
<dbReference type="InterPro" id="IPR024789">
    <property type="entry name" value="APC4"/>
</dbReference>